<dbReference type="GeneID" id="54412999"/>
<sequence>MLTVPPKCWPLSTSNEILFNVVAHLVTGDDIDVKTLLNLCRSSRVLLDIAQPALYTCVRITEPAVDPLKPLKIFLRTLMERPSLSKETQELALINDRHLHFTAQIEAPCTLLERVHELQADSSIFSKLKTFHLHKKYEQGPVNIKEYIHLMRYPSFKRFSTENDVPHIIGEPRAINTLTQSAVELLWCIAPLPTMRQLLDVCPRLTLFEFVVPDRARYTSMLDVGHEPLVGPQELVEALLKTHSHTLKSLRLDFHHFYDISDPDMLEELEQLGETPEDCWMTYSSMRGFENLTHMTIEFQKLVKVHKLPASLESLNLELCEFADLNKEFLDDLIQLKEKWCPVIESVTVSGLEKTNEDGRTLTFLGVGYQLRIQSYQLLITG</sequence>
<evidence type="ECO:0000313" key="1">
    <source>
        <dbReference type="EMBL" id="KAF2125382.1"/>
    </source>
</evidence>
<protein>
    <submittedName>
        <fullName evidence="1">Uncharacterized protein</fullName>
    </submittedName>
</protein>
<gene>
    <name evidence="1" type="ORF">P153DRAFT_425802</name>
</gene>
<organism evidence="1 2">
    <name type="scientific">Dothidotthia symphoricarpi CBS 119687</name>
    <dbReference type="NCBI Taxonomy" id="1392245"/>
    <lineage>
        <taxon>Eukaryota</taxon>
        <taxon>Fungi</taxon>
        <taxon>Dikarya</taxon>
        <taxon>Ascomycota</taxon>
        <taxon>Pezizomycotina</taxon>
        <taxon>Dothideomycetes</taxon>
        <taxon>Pleosporomycetidae</taxon>
        <taxon>Pleosporales</taxon>
        <taxon>Dothidotthiaceae</taxon>
        <taxon>Dothidotthia</taxon>
    </lineage>
</organism>
<dbReference type="Proteomes" id="UP000799771">
    <property type="component" value="Unassembled WGS sequence"/>
</dbReference>
<reference evidence="1" key="1">
    <citation type="journal article" date="2020" name="Stud. Mycol.">
        <title>101 Dothideomycetes genomes: a test case for predicting lifestyles and emergence of pathogens.</title>
        <authorList>
            <person name="Haridas S."/>
            <person name="Albert R."/>
            <person name="Binder M."/>
            <person name="Bloem J."/>
            <person name="Labutti K."/>
            <person name="Salamov A."/>
            <person name="Andreopoulos B."/>
            <person name="Baker S."/>
            <person name="Barry K."/>
            <person name="Bills G."/>
            <person name="Bluhm B."/>
            <person name="Cannon C."/>
            <person name="Castanera R."/>
            <person name="Culley D."/>
            <person name="Daum C."/>
            <person name="Ezra D."/>
            <person name="Gonzalez J."/>
            <person name="Henrissat B."/>
            <person name="Kuo A."/>
            <person name="Liang C."/>
            <person name="Lipzen A."/>
            <person name="Lutzoni F."/>
            <person name="Magnuson J."/>
            <person name="Mondo S."/>
            <person name="Nolan M."/>
            <person name="Ohm R."/>
            <person name="Pangilinan J."/>
            <person name="Park H.-J."/>
            <person name="Ramirez L."/>
            <person name="Alfaro M."/>
            <person name="Sun H."/>
            <person name="Tritt A."/>
            <person name="Yoshinaga Y."/>
            <person name="Zwiers L.-H."/>
            <person name="Turgeon B."/>
            <person name="Goodwin S."/>
            <person name="Spatafora J."/>
            <person name="Crous P."/>
            <person name="Grigoriev I."/>
        </authorList>
    </citation>
    <scope>NUCLEOTIDE SEQUENCE</scope>
    <source>
        <strain evidence="1">CBS 119687</strain>
    </source>
</reference>
<dbReference type="OrthoDB" id="3750626at2759"/>
<dbReference type="AlphaFoldDB" id="A0A6A6A048"/>
<name>A0A6A6A048_9PLEO</name>
<proteinExistence type="predicted"/>
<dbReference type="EMBL" id="ML977516">
    <property type="protein sequence ID" value="KAF2125382.1"/>
    <property type="molecule type" value="Genomic_DNA"/>
</dbReference>
<evidence type="ECO:0000313" key="2">
    <source>
        <dbReference type="Proteomes" id="UP000799771"/>
    </source>
</evidence>
<dbReference type="RefSeq" id="XP_033519774.1">
    <property type="nucleotide sequence ID" value="XM_033672567.1"/>
</dbReference>
<accession>A0A6A6A048</accession>
<keyword evidence="2" id="KW-1185">Reference proteome</keyword>